<name>A0ABW7RI57_9ACTN</name>
<comment type="caution">
    <text evidence="2">The sequence shown here is derived from an EMBL/GenBank/DDBJ whole genome shotgun (WGS) entry which is preliminary data.</text>
</comment>
<organism evidence="2 3">
    <name type="scientific">Streptomyces celluloflavus</name>
    <dbReference type="NCBI Taxonomy" id="58344"/>
    <lineage>
        <taxon>Bacteria</taxon>
        <taxon>Bacillati</taxon>
        <taxon>Actinomycetota</taxon>
        <taxon>Actinomycetes</taxon>
        <taxon>Kitasatosporales</taxon>
        <taxon>Streptomycetaceae</taxon>
        <taxon>Streptomyces</taxon>
    </lineage>
</organism>
<evidence type="ECO:0000256" key="1">
    <source>
        <dbReference type="SAM" id="MobiDB-lite"/>
    </source>
</evidence>
<dbReference type="Proteomes" id="UP001610990">
    <property type="component" value="Unassembled WGS sequence"/>
</dbReference>
<reference evidence="2 3" key="1">
    <citation type="submission" date="2024-10" db="EMBL/GenBank/DDBJ databases">
        <title>The Natural Products Discovery Center: Release of the First 8490 Sequenced Strains for Exploring Actinobacteria Biosynthetic Diversity.</title>
        <authorList>
            <person name="Kalkreuter E."/>
            <person name="Kautsar S.A."/>
            <person name="Yang D."/>
            <person name="Bader C.D."/>
            <person name="Teijaro C.N."/>
            <person name="Fluegel L."/>
            <person name="Davis C.M."/>
            <person name="Simpson J.R."/>
            <person name="Lauterbach L."/>
            <person name="Steele A.D."/>
            <person name="Gui C."/>
            <person name="Meng S."/>
            <person name="Li G."/>
            <person name="Viehrig K."/>
            <person name="Ye F."/>
            <person name="Su P."/>
            <person name="Kiefer A.F."/>
            <person name="Nichols A."/>
            <person name="Cepeda A.J."/>
            <person name="Yan W."/>
            <person name="Fan B."/>
            <person name="Jiang Y."/>
            <person name="Adhikari A."/>
            <person name="Zheng C.-J."/>
            <person name="Schuster L."/>
            <person name="Cowan T.M."/>
            <person name="Smanski M.J."/>
            <person name="Chevrette M.G."/>
            <person name="De Carvalho L.P.S."/>
            <person name="Shen B."/>
        </authorList>
    </citation>
    <scope>NUCLEOTIDE SEQUENCE [LARGE SCALE GENOMIC DNA]</scope>
    <source>
        <strain evidence="2 3">NPDC018013</strain>
    </source>
</reference>
<evidence type="ECO:0000313" key="2">
    <source>
        <dbReference type="EMBL" id="MFH8587761.1"/>
    </source>
</evidence>
<dbReference type="RefSeq" id="WP_397674758.1">
    <property type="nucleotide sequence ID" value="NZ_JBIRFW010000023.1"/>
</dbReference>
<sequence length="242" mass="26894">MAHFAEPQAAEQMVLRVTQQSADEPTLLSPAEAQKALRDDQADPSLTASIWREAIRAAQNDEAPDGPWQLLLIWLILPRLTGTVHRITVRLRTSRSDLESEMVLALLERLPTVDPDVPDSIGQLTQAARSSAWRYARAGKRTFPSADIEAIVTRHGHPGAGVREEVDEHDFGDFDLEISPPSGPIGLRAGLRFTTRSEQLEGERLGVLARRMNLHDVVRQTSHTGGRRRVGTLSLRPRRSRS</sequence>
<feature type="region of interest" description="Disordered" evidence="1">
    <location>
        <begin position="221"/>
        <end position="242"/>
    </location>
</feature>
<dbReference type="EMBL" id="JBIRGH010000018">
    <property type="protein sequence ID" value="MFH8587761.1"/>
    <property type="molecule type" value="Genomic_DNA"/>
</dbReference>
<feature type="compositionally biased region" description="Basic residues" evidence="1">
    <location>
        <begin position="225"/>
        <end position="242"/>
    </location>
</feature>
<keyword evidence="3" id="KW-1185">Reference proteome</keyword>
<gene>
    <name evidence="2" type="ORF">ACH4GP_25740</name>
</gene>
<accession>A0ABW7RI57</accession>
<protein>
    <submittedName>
        <fullName evidence="2">Uncharacterized protein</fullName>
    </submittedName>
</protein>
<proteinExistence type="predicted"/>
<evidence type="ECO:0000313" key="3">
    <source>
        <dbReference type="Proteomes" id="UP001610990"/>
    </source>
</evidence>